<dbReference type="Pfam" id="PF01370">
    <property type="entry name" value="Epimerase"/>
    <property type="match status" value="1"/>
</dbReference>
<dbReference type="Gene3D" id="3.40.50.720">
    <property type="entry name" value="NAD(P)-binding Rossmann-like Domain"/>
    <property type="match status" value="1"/>
</dbReference>
<dbReference type="PANTHER" id="PTHR43000">
    <property type="entry name" value="DTDP-D-GLUCOSE 4,6-DEHYDRATASE-RELATED"/>
    <property type="match status" value="1"/>
</dbReference>
<dbReference type="InterPro" id="IPR001763">
    <property type="entry name" value="Rhodanese-like_dom"/>
</dbReference>
<dbReference type="RefSeq" id="WP_132371184.1">
    <property type="nucleotide sequence ID" value="NZ_SMAN01000004.1"/>
</dbReference>
<dbReference type="PROSITE" id="PS50206">
    <property type="entry name" value="RHODANESE_3"/>
    <property type="match status" value="1"/>
</dbReference>
<reference evidence="3 4" key="1">
    <citation type="submission" date="2019-03" db="EMBL/GenBank/DDBJ databases">
        <title>Genomic Encyclopedia of Type Strains, Phase IV (KMG-IV): sequencing the most valuable type-strain genomes for metagenomic binning, comparative biology and taxonomic classification.</title>
        <authorList>
            <person name="Goeker M."/>
        </authorList>
    </citation>
    <scope>NUCLEOTIDE SEQUENCE [LARGE SCALE GENOMIC DNA]</scope>
    <source>
        <strain evidence="3 4">DSM 25894</strain>
    </source>
</reference>
<dbReference type="InterPro" id="IPR036291">
    <property type="entry name" value="NAD(P)-bd_dom_sf"/>
</dbReference>
<dbReference type="InterPro" id="IPR001509">
    <property type="entry name" value="Epimerase_deHydtase"/>
</dbReference>
<feature type="domain" description="Rhodanese" evidence="2">
    <location>
        <begin position="7"/>
        <end position="67"/>
    </location>
</feature>
<evidence type="ECO:0000259" key="2">
    <source>
        <dbReference type="PROSITE" id="PS50206"/>
    </source>
</evidence>
<accession>A0A4R3N6X1</accession>
<gene>
    <name evidence="3" type="ORF">EDD68_10488</name>
</gene>
<comment type="caution">
    <text evidence="3">The sequence shown here is derived from an EMBL/GenBank/DDBJ whole genome shotgun (WGS) entry which is preliminary data.</text>
</comment>
<name>A0A4R3N6X1_9BACI</name>
<dbReference type="AlphaFoldDB" id="A0A4R3N6X1"/>
<evidence type="ECO:0000313" key="4">
    <source>
        <dbReference type="Proteomes" id="UP000294650"/>
    </source>
</evidence>
<evidence type="ECO:0000256" key="1">
    <source>
        <dbReference type="ARBA" id="ARBA00007637"/>
    </source>
</evidence>
<protein>
    <submittedName>
        <fullName evidence="3">GDP-4-dehydro-6-deoxy-D-mannose reductase</fullName>
    </submittedName>
</protein>
<dbReference type="SUPFAM" id="SSF51735">
    <property type="entry name" value="NAD(P)-binding Rossmann-fold domains"/>
    <property type="match status" value="1"/>
</dbReference>
<dbReference type="Proteomes" id="UP000294650">
    <property type="component" value="Unassembled WGS sequence"/>
</dbReference>
<proteinExistence type="inferred from homology"/>
<keyword evidence="4" id="KW-1185">Reference proteome</keyword>
<evidence type="ECO:0000313" key="3">
    <source>
        <dbReference type="EMBL" id="TCT25020.1"/>
    </source>
</evidence>
<dbReference type="Gene3D" id="3.90.25.10">
    <property type="entry name" value="UDP-galactose 4-epimerase, domain 1"/>
    <property type="match status" value="1"/>
</dbReference>
<sequence length="304" mass="34324">MTVTSDILITGAGGFTGQHACRYFASQGYRVTALTHKQHLKDPTDDQVKEVKGDLLEWKQVRDLVKTVRPENILHLAGQNHVEESWSHPLKTMNMNFLATLYLLEAVRNEKLPAKILLIGSALQNDQPHMMPSKHPYELSKTFQTMLAKNWSAFYQMNIVIARPTNLIGPGPSRGVCSMIAEKIASMEKKMESDPITIDDPSVQRDFLDVRDAVAAYERLFQKGIPGEEYDVGSGKSRSLAEVVEAFQSLTSVSLPQYSIQEKNTFSVNIENIRQLGWKPVRSFPESLKDVLSYYRIHAEKEEA</sequence>
<comment type="similarity">
    <text evidence="1">Belongs to the NAD(P)-dependent epimerase/dehydratase family.</text>
</comment>
<dbReference type="EMBL" id="SMAN01000004">
    <property type="protein sequence ID" value="TCT25020.1"/>
    <property type="molecule type" value="Genomic_DNA"/>
</dbReference>
<dbReference type="OrthoDB" id="9779041at2"/>
<organism evidence="3 4">
    <name type="scientific">Melghiribacillus thermohalophilus</name>
    <dbReference type="NCBI Taxonomy" id="1324956"/>
    <lineage>
        <taxon>Bacteria</taxon>
        <taxon>Bacillati</taxon>
        <taxon>Bacillota</taxon>
        <taxon>Bacilli</taxon>
        <taxon>Bacillales</taxon>
        <taxon>Bacillaceae</taxon>
        <taxon>Melghiribacillus</taxon>
    </lineage>
</organism>